<evidence type="ECO:0000256" key="7">
    <source>
        <dbReference type="ARBA" id="ARBA00023157"/>
    </source>
</evidence>
<reference evidence="13" key="1">
    <citation type="submission" date="2022-10" db="EMBL/GenBank/DDBJ databases">
        <title>Genome assembly of Pristionchus species.</title>
        <authorList>
            <person name="Yoshida K."/>
            <person name="Sommer R.J."/>
        </authorList>
    </citation>
    <scope>NUCLEOTIDE SEQUENCE [LARGE SCALE GENOMIC DNA]</scope>
    <source>
        <strain evidence="13">RS5460</strain>
    </source>
</reference>
<evidence type="ECO:0000256" key="11">
    <source>
        <dbReference type="SAM" id="MobiDB-lite"/>
    </source>
</evidence>
<protein>
    <recommendedName>
        <fullName evidence="10">Protein Wnt</fullName>
    </recommendedName>
</protein>
<keyword evidence="13" id="KW-1185">Reference proteome</keyword>
<dbReference type="GO" id="GO:0005615">
    <property type="term" value="C:extracellular space"/>
    <property type="evidence" value="ECO:0007669"/>
    <property type="project" value="TreeGrafter"/>
</dbReference>
<evidence type="ECO:0000313" key="12">
    <source>
        <dbReference type="EMBL" id="GMR36888.1"/>
    </source>
</evidence>
<dbReference type="GO" id="GO:0005109">
    <property type="term" value="F:frizzled binding"/>
    <property type="evidence" value="ECO:0007669"/>
    <property type="project" value="TreeGrafter"/>
</dbReference>
<evidence type="ECO:0000256" key="2">
    <source>
        <dbReference type="ARBA" id="ARBA00005683"/>
    </source>
</evidence>
<comment type="function">
    <text evidence="10">Ligand for members of the frizzled family of seven transmembrane receptors.</text>
</comment>
<evidence type="ECO:0000313" key="13">
    <source>
        <dbReference type="Proteomes" id="UP001328107"/>
    </source>
</evidence>
<comment type="similarity">
    <text evidence="2 10">Belongs to the Wnt family.</text>
</comment>
<evidence type="ECO:0000256" key="8">
    <source>
        <dbReference type="ARBA" id="ARBA00023180"/>
    </source>
</evidence>
<dbReference type="InterPro" id="IPR005817">
    <property type="entry name" value="Wnt"/>
</dbReference>
<evidence type="ECO:0000256" key="9">
    <source>
        <dbReference type="ARBA" id="ARBA00023288"/>
    </source>
</evidence>
<feature type="compositionally biased region" description="Basic and acidic residues" evidence="11">
    <location>
        <begin position="185"/>
        <end position="201"/>
    </location>
</feature>
<dbReference type="GO" id="GO:0060070">
    <property type="term" value="P:canonical Wnt signaling pathway"/>
    <property type="evidence" value="ECO:0007669"/>
    <property type="project" value="TreeGrafter"/>
</dbReference>
<feature type="region of interest" description="Disordered" evidence="11">
    <location>
        <begin position="180"/>
        <end position="201"/>
    </location>
</feature>
<dbReference type="SMART" id="SM00097">
    <property type="entry name" value="WNT1"/>
    <property type="match status" value="1"/>
</dbReference>
<keyword evidence="4" id="KW-0964">Secreted</keyword>
<comment type="subcellular location">
    <subcellularLocation>
        <location evidence="1 10">Secreted</location>
        <location evidence="1 10">Extracellular space</location>
        <location evidence="1 10">Extracellular matrix</location>
    </subcellularLocation>
</comment>
<evidence type="ECO:0000256" key="3">
    <source>
        <dbReference type="ARBA" id="ARBA00022473"/>
    </source>
</evidence>
<keyword evidence="9" id="KW-0449">Lipoprotein</keyword>
<organism evidence="12 13">
    <name type="scientific">Pristionchus mayeri</name>
    <dbReference type="NCBI Taxonomy" id="1317129"/>
    <lineage>
        <taxon>Eukaryota</taxon>
        <taxon>Metazoa</taxon>
        <taxon>Ecdysozoa</taxon>
        <taxon>Nematoda</taxon>
        <taxon>Chromadorea</taxon>
        <taxon>Rhabditida</taxon>
        <taxon>Rhabditina</taxon>
        <taxon>Diplogasteromorpha</taxon>
        <taxon>Diplogasteroidea</taxon>
        <taxon>Neodiplogasteridae</taxon>
        <taxon>Pristionchus</taxon>
    </lineage>
</organism>
<keyword evidence="7" id="KW-1015">Disulfide bond</keyword>
<dbReference type="EMBL" id="BTRK01000002">
    <property type="protein sequence ID" value="GMR36888.1"/>
    <property type="molecule type" value="Genomic_DNA"/>
</dbReference>
<keyword evidence="5" id="KW-0272">Extracellular matrix</keyword>
<keyword evidence="6 10" id="KW-0879">Wnt signaling pathway</keyword>
<evidence type="ECO:0000256" key="1">
    <source>
        <dbReference type="ARBA" id="ARBA00004498"/>
    </source>
</evidence>
<keyword evidence="8" id="KW-0325">Glycoprotein</keyword>
<comment type="caution">
    <text evidence="12">The sequence shown here is derived from an EMBL/GenBank/DDBJ whole genome shotgun (WGS) entry which is preliminary data.</text>
</comment>
<accession>A0AAN5C4F1</accession>
<evidence type="ECO:0000256" key="10">
    <source>
        <dbReference type="RuleBase" id="RU003500"/>
    </source>
</evidence>
<dbReference type="GO" id="GO:0030182">
    <property type="term" value="P:neuron differentiation"/>
    <property type="evidence" value="ECO:0007669"/>
    <property type="project" value="TreeGrafter"/>
</dbReference>
<dbReference type="Proteomes" id="UP001328107">
    <property type="component" value="Unassembled WGS sequence"/>
</dbReference>
<dbReference type="AlphaFoldDB" id="A0AAN5C4F1"/>
<keyword evidence="3 10" id="KW-0217">Developmental protein</keyword>
<dbReference type="PANTHER" id="PTHR12027">
    <property type="entry name" value="WNT RELATED"/>
    <property type="match status" value="1"/>
</dbReference>
<dbReference type="PROSITE" id="PS00246">
    <property type="entry name" value="WNT1"/>
    <property type="match status" value="1"/>
</dbReference>
<dbReference type="PRINTS" id="PR01349">
    <property type="entry name" value="WNTPROTEIN"/>
</dbReference>
<proteinExistence type="inferred from homology"/>
<dbReference type="GO" id="GO:0005125">
    <property type="term" value="F:cytokine activity"/>
    <property type="evidence" value="ECO:0007669"/>
    <property type="project" value="TreeGrafter"/>
</dbReference>
<dbReference type="GO" id="GO:0045165">
    <property type="term" value="P:cell fate commitment"/>
    <property type="evidence" value="ECO:0007669"/>
    <property type="project" value="TreeGrafter"/>
</dbReference>
<evidence type="ECO:0000256" key="4">
    <source>
        <dbReference type="ARBA" id="ARBA00022525"/>
    </source>
</evidence>
<evidence type="ECO:0000256" key="5">
    <source>
        <dbReference type="ARBA" id="ARBA00022530"/>
    </source>
</evidence>
<dbReference type="Pfam" id="PF00110">
    <property type="entry name" value="wnt"/>
    <property type="match status" value="1"/>
</dbReference>
<sequence length="201" mass="22523">MHTQSVNISSRRGDGIVLFWRTAEGGGRGLETGTREAAFVHAISSAGVAYRVTKDCSKGLSEKCGCDHTGAQRARSYSNSKQQFEFEGCSDNIHYGIGVSREFIDASERVKNKTEESRVNLHNNRAGREVIERSLRRECKCHGMSGSCEVKTCWMAMPSFRQIGEIMKEKFDGASEVMIARRGRRDQDAHEARESQETHSR</sequence>
<dbReference type="PANTHER" id="PTHR12027:SF101">
    <property type="entry name" value="PROTEIN WNT-4"/>
    <property type="match status" value="1"/>
</dbReference>
<gene>
    <name evidence="12" type="ORF">PMAYCL1PPCAC_07083</name>
</gene>
<dbReference type="InterPro" id="IPR018161">
    <property type="entry name" value="Wnt_CS"/>
</dbReference>
<evidence type="ECO:0000256" key="6">
    <source>
        <dbReference type="ARBA" id="ARBA00022687"/>
    </source>
</evidence>
<name>A0AAN5C4F1_9BILA</name>